<evidence type="ECO:0000256" key="1">
    <source>
        <dbReference type="SAM" id="Phobius"/>
    </source>
</evidence>
<dbReference type="RefSeq" id="WP_010404875.1">
    <property type="nucleotide sequence ID" value="NZ_JAWXXV010000001.1"/>
</dbReference>
<name>A0ABU4PK80_9SPHN</name>
<dbReference type="NCBIfam" id="TIGR01488">
    <property type="entry name" value="HAD-SF-IB"/>
    <property type="match status" value="1"/>
</dbReference>
<accession>A0ABU4PK80</accession>
<dbReference type="InterPro" id="IPR023214">
    <property type="entry name" value="HAD_sf"/>
</dbReference>
<dbReference type="EMBL" id="JAWXXV010000001">
    <property type="protein sequence ID" value="MDX5983557.1"/>
    <property type="molecule type" value="Genomic_DNA"/>
</dbReference>
<gene>
    <name evidence="2" type="ORF">SIL82_04735</name>
</gene>
<organism evidence="2 3">
    <name type="scientific">Sphingomonas echinoides</name>
    <dbReference type="NCBI Taxonomy" id="59803"/>
    <lineage>
        <taxon>Bacteria</taxon>
        <taxon>Pseudomonadati</taxon>
        <taxon>Pseudomonadota</taxon>
        <taxon>Alphaproteobacteria</taxon>
        <taxon>Sphingomonadales</taxon>
        <taxon>Sphingomonadaceae</taxon>
        <taxon>Sphingomonas</taxon>
    </lineage>
</organism>
<dbReference type="Pfam" id="PF12710">
    <property type="entry name" value="HAD"/>
    <property type="match status" value="1"/>
</dbReference>
<keyword evidence="1" id="KW-1133">Transmembrane helix</keyword>
<keyword evidence="3" id="KW-1185">Reference proteome</keyword>
<keyword evidence="1" id="KW-0472">Membrane</keyword>
<dbReference type="Gene3D" id="1.20.1440.100">
    <property type="entry name" value="SG protein - dephosphorylation function"/>
    <property type="match status" value="1"/>
</dbReference>
<feature type="transmembrane region" description="Helical" evidence="1">
    <location>
        <begin position="25"/>
        <end position="45"/>
    </location>
</feature>
<reference evidence="2 3" key="1">
    <citation type="submission" date="2023-11" db="EMBL/GenBank/DDBJ databases">
        <title>MicrobeMod: A computational toolkit for identifying prokaryotic methylation and restriction-modification with nanopore sequencing.</title>
        <authorList>
            <person name="Crits-Christoph A."/>
            <person name="Kang S.C."/>
            <person name="Lee H."/>
            <person name="Ostrov N."/>
        </authorList>
    </citation>
    <scope>NUCLEOTIDE SEQUENCE [LARGE SCALE GENOMIC DNA]</scope>
    <source>
        <strain evidence="2 3">ATCC 14820</strain>
    </source>
</reference>
<keyword evidence="1" id="KW-0812">Transmembrane</keyword>
<proteinExistence type="predicted"/>
<protein>
    <submittedName>
        <fullName evidence="2">HAD-IB family phosphatase</fullName>
    </submittedName>
</protein>
<evidence type="ECO:0000313" key="3">
    <source>
        <dbReference type="Proteomes" id="UP001279660"/>
    </source>
</evidence>
<dbReference type="Proteomes" id="UP001279660">
    <property type="component" value="Unassembled WGS sequence"/>
</dbReference>
<dbReference type="Gene3D" id="3.40.50.1000">
    <property type="entry name" value="HAD superfamily/HAD-like"/>
    <property type="match status" value="1"/>
</dbReference>
<comment type="caution">
    <text evidence="2">The sequence shown here is derived from an EMBL/GenBank/DDBJ whole genome shotgun (WGS) entry which is preliminary data.</text>
</comment>
<dbReference type="SUPFAM" id="SSF56784">
    <property type="entry name" value="HAD-like"/>
    <property type="match status" value="1"/>
</dbReference>
<evidence type="ECO:0000313" key="2">
    <source>
        <dbReference type="EMBL" id="MDX5983557.1"/>
    </source>
</evidence>
<sequence length="215" mass="22917">MDKTITYAPTWTSFLVRTAWAEAPWRLALLPLAGLATLGYAIGLIGRARLKEVTQALLLGDALPEAAAARAAARFADHIVASGVYTGALAQIATDRAAGYRLVLATASYGFYAGAIAERVGFDAVIATGVVREGGVLRARISGENCYGAAKLRMIEAWLAEQGIARADSVVRFYSDHVSDAPSLEWADGAVATNPHKQLRVMAQARGWAVEDWAR</sequence>
<dbReference type="InterPro" id="IPR036412">
    <property type="entry name" value="HAD-like_sf"/>
</dbReference>